<reference evidence="9 10" key="1">
    <citation type="submission" date="2019-08" db="EMBL/GenBank/DDBJ databases">
        <title>Genomes sequence of Algoriphagus aquimarinus ACAM450.</title>
        <authorList>
            <person name="Bowman J.P."/>
        </authorList>
    </citation>
    <scope>NUCLEOTIDE SEQUENCE [LARGE SCALE GENOMIC DNA]</scope>
    <source>
        <strain evidence="9 10">ACAM 450</strain>
    </source>
</reference>
<evidence type="ECO:0000256" key="4">
    <source>
        <dbReference type="ARBA" id="ARBA00022989"/>
    </source>
</evidence>
<keyword evidence="5 6" id="KW-0472">Membrane</keyword>
<feature type="transmembrane region" description="Helical" evidence="6">
    <location>
        <begin position="721"/>
        <end position="745"/>
    </location>
</feature>
<keyword evidence="4 6" id="KW-1133">Transmembrane helix</keyword>
<proteinExistence type="predicted"/>
<dbReference type="InterPro" id="IPR025857">
    <property type="entry name" value="MacB_PCD"/>
</dbReference>
<evidence type="ECO:0000256" key="6">
    <source>
        <dbReference type="SAM" id="Phobius"/>
    </source>
</evidence>
<feature type="transmembrane region" description="Helical" evidence="6">
    <location>
        <begin position="378"/>
        <end position="405"/>
    </location>
</feature>
<evidence type="ECO:0000256" key="2">
    <source>
        <dbReference type="ARBA" id="ARBA00022475"/>
    </source>
</evidence>
<feature type="transmembrane region" description="Helical" evidence="6">
    <location>
        <begin position="340"/>
        <end position="358"/>
    </location>
</feature>
<feature type="domain" description="ABC3 transporter permease C-terminal" evidence="7">
    <location>
        <begin position="290"/>
        <end position="407"/>
    </location>
</feature>
<feature type="transmembrane region" description="Helical" evidence="6">
    <location>
        <begin position="284"/>
        <end position="306"/>
    </location>
</feature>
<organism evidence="9 10">
    <name type="scientific">Algoriphagus aquimarinus</name>
    <dbReference type="NCBI Taxonomy" id="237018"/>
    <lineage>
        <taxon>Bacteria</taxon>
        <taxon>Pseudomonadati</taxon>
        <taxon>Bacteroidota</taxon>
        <taxon>Cytophagia</taxon>
        <taxon>Cytophagales</taxon>
        <taxon>Cyclobacteriaceae</taxon>
        <taxon>Algoriphagus</taxon>
    </lineage>
</organism>
<keyword evidence="2" id="KW-1003">Cell membrane</keyword>
<dbReference type="Pfam" id="PF12704">
    <property type="entry name" value="MacB_PCD"/>
    <property type="match status" value="1"/>
</dbReference>
<feature type="domain" description="MacB-like periplasmic core" evidence="8">
    <location>
        <begin position="20"/>
        <end position="240"/>
    </location>
</feature>
<evidence type="ECO:0000259" key="8">
    <source>
        <dbReference type="Pfam" id="PF12704"/>
    </source>
</evidence>
<feature type="transmembrane region" description="Helical" evidence="6">
    <location>
        <begin position="675"/>
        <end position="701"/>
    </location>
</feature>
<evidence type="ECO:0000259" key="7">
    <source>
        <dbReference type="Pfam" id="PF02687"/>
    </source>
</evidence>
<protein>
    <submittedName>
        <fullName evidence="9">FtsX-like permease family protein</fullName>
    </submittedName>
</protein>
<feature type="transmembrane region" description="Helical" evidence="6">
    <location>
        <begin position="426"/>
        <end position="445"/>
    </location>
</feature>
<dbReference type="RefSeq" id="WP_146918350.1">
    <property type="nucleotide sequence ID" value="NZ_VORW01000008.1"/>
</dbReference>
<keyword evidence="3 6" id="KW-0812">Transmembrane</keyword>
<feature type="transmembrane region" description="Helical" evidence="6">
    <location>
        <begin position="21"/>
        <end position="42"/>
    </location>
</feature>
<accession>A0A5C7AUW0</accession>
<evidence type="ECO:0000256" key="5">
    <source>
        <dbReference type="ARBA" id="ARBA00023136"/>
    </source>
</evidence>
<comment type="caution">
    <text evidence="9">The sequence shown here is derived from an EMBL/GenBank/DDBJ whole genome shotgun (WGS) entry which is preliminary data.</text>
</comment>
<evidence type="ECO:0000256" key="1">
    <source>
        <dbReference type="ARBA" id="ARBA00004651"/>
    </source>
</evidence>
<dbReference type="InterPro" id="IPR003838">
    <property type="entry name" value="ABC3_permease_C"/>
</dbReference>
<dbReference type="PANTHER" id="PTHR30572">
    <property type="entry name" value="MEMBRANE COMPONENT OF TRANSPORTER-RELATED"/>
    <property type="match status" value="1"/>
</dbReference>
<dbReference type="Pfam" id="PF02687">
    <property type="entry name" value="FtsX"/>
    <property type="match status" value="2"/>
</dbReference>
<evidence type="ECO:0000256" key="3">
    <source>
        <dbReference type="ARBA" id="ARBA00022692"/>
    </source>
</evidence>
<comment type="subcellular location">
    <subcellularLocation>
        <location evidence="1">Cell membrane</location>
        <topology evidence="1">Multi-pass membrane protein</topology>
    </subcellularLocation>
</comment>
<sequence length="799" mass="88734">MWKNYLKISFRNLRKRKLYTGINLIGLTIAIVSFLAICLYIQHEWSYDKMYADYDRIYKFNQEFVSQGESQLVSSTPSSLIPTLIEEIPEVETGTLVFDISIFSSVLIDAGEGNQEEQSFAYADENYFKVFDFELLSGNPALVLAEPNQIVLTKSTAERYFGDTGSASGKVLKVDGKDFTVSGVMQDFPSNSHMEFDFIASFKSHRHGIEPEWSPSNYYTYVKLKPGTDVAAFEDKVEQIKEKYLGKDLAEYGYKTAFFLQPVSQIHLGDQSLGSIKPGTDIRYLYIFGIVALLLIAIGIINYVNLATAEATERNKEVGLRKAMGAGRGQLFGQFVSESMLLTFGATVLSVLCLYLILPKFSSIGGVPLSMDSLMNPIGIGFMVGLIAIVGLLAGMYPSLILSGMEPIKALANKTKMGGGAWVRKSLVVFQFFVSIGLLIATFIVKSQLDYMQNVSLGYDREQVVALTYHYNMRNVAETMKSEMLKSGAATSIALAGDMPIHIKAGYKIFPGGDNQREFMITGYSTDEDIVKTLNLAILAGTDLNENDISRAEANESKAIVPIILNESAIKEMGWEPEEAIGKIVNFGFSDARIKAVVSDFYFNSMHENIGPLGIFKDQGNANVMLVKIPSGNPSATLASLEEVWKNFVPERPFNYRFIDQEYAQLYRSEERVGVIFTLFSGIAVFIACMGLFGLVSYVALRRTREISIRKVLGATQKDIVSVLASDFFKLLLVASVLAIGFGLWFSDTWLQSFANKVEFSPMPYILAIMLVLLLAGLTIGYRSWKVFRLNPAKTLKSE</sequence>
<dbReference type="InterPro" id="IPR050250">
    <property type="entry name" value="Macrolide_Exporter_MacB"/>
</dbReference>
<dbReference type="EMBL" id="VORW01000008">
    <property type="protein sequence ID" value="TXE10295.1"/>
    <property type="molecule type" value="Genomic_DNA"/>
</dbReference>
<dbReference type="GO" id="GO:0005886">
    <property type="term" value="C:plasma membrane"/>
    <property type="evidence" value="ECO:0007669"/>
    <property type="project" value="UniProtKB-SubCell"/>
</dbReference>
<dbReference type="PANTHER" id="PTHR30572:SF18">
    <property type="entry name" value="ABC-TYPE MACROLIDE FAMILY EXPORT SYSTEM PERMEASE COMPONENT 2"/>
    <property type="match status" value="1"/>
</dbReference>
<dbReference type="AlphaFoldDB" id="A0A5C7AUW0"/>
<dbReference type="Proteomes" id="UP000321935">
    <property type="component" value="Unassembled WGS sequence"/>
</dbReference>
<evidence type="ECO:0000313" key="10">
    <source>
        <dbReference type="Proteomes" id="UP000321935"/>
    </source>
</evidence>
<dbReference type="GO" id="GO:0022857">
    <property type="term" value="F:transmembrane transporter activity"/>
    <property type="evidence" value="ECO:0007669"/>
    <property type="project" value="TreeGrafter"/>
</dbReference>
<evidence type="ECO:0000313" key="9">
    <source>
        <dbReference type="EMBL" id="TXE10295.1"/>
    </source>
</evidence>
<gene>
    <name evidence="9" type="ORF">ESV85_13245</name>
</gene>
<feature type="domain" description="ABC3 transporter permease C-terminal" evidence="7">
    <location>
        <begin position="679"/>
        <end position="792"/>
    </location>
</feature>
<dbReference type="OrthoDB" id="5933722at2"/>
<name>A0A5C7AUW0_9BACT</name>
<feature type="transmembrane region" description="Helical" evidence="6">
    <location>
        <begin position="765"/>
        <end position="785"/>
    </location>
</feature>